<reference evidence="9 10" key="1">
    <citation type="submission" date="2020-04" db="EMBL/GenBank/DDBJ databases">
        <authorList>
            <person name="De Canck E."/>
        </authorList>
    </citation>
    <scope>NUCLEOTIDE SEQUENCE [LARGE SCALE GENOMIC DNA]</scope>
    <source>
        <strain evidence="9 10">LMG 26788</strain>
    </source>
</reference>
<evidence type="ECO:0000256" key="5">
    <source>
        <dbReference type="ARBA" id="ARBA00022692"/>
    </source>
</evidence>
<dbReference type="InterPro" id="IPR002781">
    <property type="entry name" value="TM_pro_TauE-like"/>
</dbReference>
<feature type="transmembrane region" description="Helical" evidence="8">
    <location>
        <begin position="41"/>
        <end position="61"/>
    </location>
</feature>
<keyword evidence="3" id="KW-0813">Transport</keyword>
<accession>A0A6S7CIP2</accession>
<feature type="transmembrane region" description="Helical" evidence="8">
    <location>
        <begin position="95"/>
        <end position="114"/>
    </location>
</feature>
<evidence type="ECO:0000256" key="4">
    <source>
        <dbReference type="ARBA" id="ARBA00022475"/>
    </source>
</evidence>
<dbReference type="EMBL" id="CADIKZ010000004">
    <property type="protein sequence ID" value="CAB3850078.1"/>
    <property type="molecule type" value="Genomic_DNA"/>
</dbReference>
<evidence type="ECO:0000256" key="6">
    <source>
        <dbReference type="ARBA" id="ARBA00022989"/>
    </source>
</evidence>
<name>A0A6S7CIP2_9BURK</name>
<evidence type="ECO:0000256" key="1">
    <source>
        <dbReference type="ARBA" id="ARBA00004651"/>
    </source>
</evidence>
<feature type="transmembrane region" description="Helical" evidence="8">
    <location>
        <begin position="194"/>
        <end position="214"/>
    </location>
</feature>
<organism evidence="9 10">
    <name type="scientific">Achromobacter pulmonis</name>
    <dbReference type="NCBI Taxonomy" id="1389932"/>
    <lineage>
        <taxon>Bacteria</taxon>
        <taxon>Pseudomonadati</taxon>
        <taxon>Pseudomonadota</taxon>
        <taxon>Betaproteobacteria</taxon>
        <taxon>Burkholderiales</taxon>
        <taxon>Alcaligenaceae</taxon>
        <taxon>Achromobacter</taxon>
    </lineage>
</organism>
<evidence type="ECO:0000256" key="3">
    <source>
        <dbReference type="ARBA" id="ARBA00022448"/>
    </source>
</evidence>
<sequence>MDAVWIVAIGAAVAGFVQGLSGFAFGMVSMSFWAWVLDPRLAAALAVFGALTGQLLAVFSVRRGFNWALLWPFLLGGLAGIPLGVRILPHLDMDWFKVVLGALLALWCPVMLMAQRLPRIGGNRWGDGAVGLVGGVLGGIGGFAGSVPTLWCTLRGFNKDTQRAVIQNFNLSMLAVTMATYLATGIVTRDMAPMFAVVAPAMLIPTLLGTRLYIGISEVTFRRLVLGLLTCSGLTLLASSLPRLLAH</sequence>
<keyword evidence="10" id="KW-1185">Reference proteome</keyword>
<dbReference type="GO" id="GO:0005886">
    <property type="term" value="C:plasma membrane"/>
    <property type="evidence" value="ECO:0007669"/>
    <property type="project" value="UniProtKB-SubCell"/>
</dbReference>
<evidence type="ECO:0000313" key="10">
    <source>
        <dbReference type="Proteomes" id="UP000494203"/>
    </source>
</evidence>
<keyword evidence="4 8" id="KW-1003">Cell membrane</keyword>
<feature type="transmembrane region" description="Helical" evidence="8">
    <location>
        <begin position="134"/>
        <end position="157"/>
    </location>
</feature>
<dbReference type="PANTHER" id="PTHR30269">
    <property type="entry name" value="TRANSMEMBRANE PROTEIN YFCA"/>
    <property type="match status" value="1"/>
</dbReference>
<feature type="transmembrane region" description="Helical" evidence="8">
    <location>
        <begin position="169"/>
        <end position="188"/>
    </location>
</feature>
<evidence type="ECO:0000313" key="9">
    <source>
        <dbReference type="EMBL" id="CAB3850078.1"/>
    </source>
</evidence>
<keyword evidence="7 8" id="KW-0472">Membrane</keyword>
<keyword evidence="6 8" id="KW-1133">Transmembrane helix</keyword>
<dbReference type="Proteomes" id="UP000494203">
    <property type="component" value="Unassembled WGS sequence"/>
</dbReference>
<feature type="transmembrane region" description="Helical" evidence="8">
    <location>
        <begin position="6"/>
        <end position="29"/>
    </location>
</feature>
<evidence type="ECO:0000256" key="2">
    <source>
        <dbReference type="ARBA" id="ARBA00009142"/>
    </source>
</evidence>
<dbReference type="PANTHER" id="PTHR30269:SF37">
    <property type="entry name" value="MEMBRANE TRANSPORTER PROTEIN"/>
    <property type="match status" value="1"/>
</dbReference>
<feature type="transmembrane region" description="Helical" evidence="8">
    <location>
        <begin position="226"/>
        <end position="245"/>
    </location>
</feature>
<evidence type="ECO:0000256" key="7">
    <source>
        <dbReference type="ARBA" id="ARBA00023136"/>
    </source>
</evidence>
<proteinExistence type="inferred from homology"/>
<dbReference type="Pfam" id="PF01925">
    <property type="entry name" value="TauE"/>
    <property type="match status" value="1"/>
</dbReference>
<gene>
    <name evidence="9" type="ORF">LMG26788_01712</name>
</gene>
<comment type="similarity">
    <text evidence="2 8">Belongs to the 4-toluene sulfonate uptake permease (TSUP) (TC 2.A.102) family.</text>
</comment>
<comment type="subcellular location">
    <subcellularLocation>
        <location evidence="1 8">Cell membrane</location>
        <topology evidence="1 8">Multi-pass membrane protein</topology>
    </subcellularLocation>
</comment>
<keyword evidence="5 8" id="KW-0812">Transmembrane</keyword>
<protein>
    <recommendedName>
        <fullName evidence="8">Probable membrane transporter protein</fullName>
    </recommendedName>
</protein>
<evidence type="ECO:0000256" key="8">
    <source>
        <dbReference type="RuleBase" id="RU363041"/>
    </source>
</evidence>
<feature type="transmembrane region" description="Helical" evidence="8">
    <location>
        <begin position="67"/>
        <end position="88"/>
    </location>
</feature>
<dbReference type="RefSeq" id="WP_175135717.1">
    <property type="nucleotide sequence ID" value="NZ_CADIJV010000050.1"/>
</dbReference>
<dbReference type="AlphaFoldDB" id="A0A6S7CIP2"/>
<dbReference type="InterPro" id="IPR052017">
    <property type="entry name" value="TSUP"/>
</dbReference>